<dbReference type="RefSeq" id="WP_184243445.1">
    <property type="nucleotide sequence ID" value="NZ_BAAACU010000020.1"/>
</dbReference>
<gene>
    <name evidence="3" type="ORF">GGQ92_000099</name>
</gene>
<feature type="domain" description="SCP" evidence="1">
    <location>
        <begin position="232"/>
        <end position="341"/>
    </location>
</feature>
<proteinExistence type="predicted"/>
<dbReference type="PANTHER" id="PTHR31157:SF26">
    <property type="entry name" value="SCP-LIKE EXTRACELLULAR PROTEIN"/>
    <property type="match status" value="1"/>
</dbReference>
<evidence type="ECO:0000313" key="3">
    <source>
        <dbReference type="EMBL" id="MBB6511332.1"/>
    </source>
</evidence>
<dbReference type="Pfam" id="PF00188">
    <property type="entry name" value="CAP"/>
    <property type="match status" value="1"/>
</dbReference>
<dbReference type="EMBL" id="JACHON010000001">
    <property type="protein sequence ID" value="MBB6511332.1"/>
    <property type="molecule type" value="Genomic_DNA"/>
</dbReference>
<dbReference type="Proteomes" id="UP000572212">
    <property type="component" value="Unassembled WGS sequence"/>
</dbReference>
<feature type="domain" description="CAP-associated" evidence="2">
    <location>
        <begin position="65"/>
        <end position="200"/>
    </location>
</feature>
<dbReference type="AlphaFoldDB" id="A0A841RH13"/>
<dbReference type="Pfam" id="PF14504">
    <property type="entry name" value="CAP_assoc_N"/>
    <property type="match status" value="1"/>
</dbReference>
<keyword evidence="4" id="KW-1185">Reference proteome</keyword>
<evidence type="ECO:0000313" key="4">
    <source>
        <dbReference type="Proteomes" id="UP000572212"/>
    </source>
</evidence>
<dbReference type="SUPFAM" id="SSF55797">
    <property type="entry name" value="PR-1-like"/>
    <property type="match status" value="1"/>
</dbReference>
<comment type="caution">
    <text evidence="3">The sequence shown here is derived from an EMBL/GenBank/DDBJ whole genome shotgun (WGS) entry which is preliminary data.</text>
</comment>
<evidence type="ECO:0000259" key="2">
    <source>
        <dbReference type="Pfam" id="PF14504"/>
    </source>
</evidence>
<name>A0A841RH13_9BACI</name>
<protein>
    <submittedName>
        <fullName evidence="3">Uncharacterized protein YkwD</fullName>
    </submittedName>
</protein>
<organism evidence="3 4">
    <name type="scientific">Gracilibacillus halotolerans</name>
    <dbReference type="NCBI Taxonomy" id="74386"/>
    <lineage>
        <taxon>Bacteria</taxon>
        <taxon>Bacillati</taxon>
        <taxon>Bacillota</taxon>
        <taxon>Bacilli</taxon>
        <taxon>Bacillales</taxon>
        <taxon>Bacillaceae</taxon>
        <taxon>Gracilibacillus</taxon>
    </lineage>
</organism>
<sequence length="347" mass="40754">MYKILLIKIVVIMVLLSGCLPFESESELHNYDSPTKSMKHSERQEKAQPENNLHWEKDQFIWNYINEETDQWIQSYGEPSRKDQSAYGYEWWIYDKQEQYVQIAVKENQIVSIYTPSKQLNIQPLQIGQKRAEIEEQVTLLKEIEFDHLKFQLNDEDFQKRPIIRLSEGVFAQLYMDTFTDELSGIRLINKEVFELLRPYELYYYGELNEPPVASEDERLAIEKGIENQIWDITNVIRNVHGKQELAWDELSHQAAKAHSQDMHEQNYFSHFRPNGDGLKERLAEANANYLSAGENIAANYVDGPDVVHGWLNSEGHRDALLHDTYTHIGVGVYAKYYTQNFLQKLE</sequence>
<dbReference type="CDD" id="cd05379">
    <property type="entry name" value="CAP_bacterial"/>
    <property type="match status" value="1"/>
</dbReference>
<reference evidence="3 4" key="1">
    <citation type="submission" date="2020-08" db="EMBL/GenBank/DDBJ databases">
        <title>Genomic Encyclopedia of Type Strains, Phase IV (KMG-IV): sequencing the most valuable type-strain genomes for metagenomic binning, comparative biology and taxonomic classification.</title>
        <authorList>
            <person name="Goeker M."/>
        </authorList>
    </citation>
    <scope>NUCLEOTIDE SEQUENCE [LARGE SCALE GENOMIC DNA]</scope>
    <source>
        <strain evidence="3 4">DSM 11805</strain>
    </source>
</reference>
<dbReference type="InterPro" id="IPR035940">
    <property type="entry name" value="CAP_sf"/>
</dbReference>
<accession>A0A841RH13</accession>
<dbReference type="InterPro" id="IPR014044">
    <property type="entry name" value="CAP_dom"/>
</dbReference>
<evidence type="ECO:0000259" key="1">
    <source>
        <dbReference type="Pfam" id="PF00188"/>
    </source>
</evidence>
<dbReference type="PANTHER" id="PTHR31157">
    <property type="entry name" value="SCP DOMAIN-CONTAINING PROTEIN"/>
    <property type="match status" value="1"/>
</dbReference>
<dbReference type="Gene3D" id="3.40.33.10">
    <property type="entry name" value="CAP"/>
    <property type="match status" value="1"/>
</dbReference>
<dbReference type="InterPro" id="IPR029410">
    <property type="entry name" value="CAP_assoc"/>
</dbReference>
<dbReference type="PROSITE" id="PS51257">
    <property type="entry name" value="PROKAR_LIPOPROTEIN"/>
    <property type="match status" value="1"/>
</dbReference>